<gene>
    <name evidence="1" type="ORF">TrCOL_g10528</name>
</gene>
<evidence type="ECO:0000313" key="2">
    <source>
        <dbReference type="Proteomes" id="UP001165065"/>
    </source>
</evidence>
<reference evidence="2" key="1">
    <citation type="journal article" date="2023" name="Commun. Biol.">
        <title>Genome analysis of Parmales, the sister group of diatoms, reveals the evolutionary specialization of diatoms from phago-mixotrophs to photoautotrophs.</title>
        <authorList>
            <person name="Ban H."/>
            <person name="Sato S."/>
            <person name="Yoshikawa S."/>
            <person name="Yamada K."/>
            <person name="Nakamura Y."/>
            <person name="Ichinomiya M."/>
            <person name="Sato N."/>
            <person name="Blanc-Mathieu R."/>
            <person name="Endo H."/>
            <person name="Kuwata A."/>
            <person name="Ogata H."/>
        </authorList>
    </citation>
    <scope>NUCLEOTIDE SEQUENCE [LARGE SCALE GENOMIC DNA]</scope>
</reference>
<comment type="caution">
    <text evidence="1">The sequence shown here is derived from an EMBL/GenBank/DDBJ whole genome shotgun (WGS) entry which is preliminary data.</text>
</comment>
<proteinExistence type="predicted"/>
<sequence>MMANGMWEAIERWAPTAAPYLKAAIPFGFSVPFLHHPNPQGESPLPISIKWDEVRDSWSAAQGQEAKSHLLTEIKKELDRSYSLLLPRDAVVDIIKPLALCPFHVIAKLLTDGRTKLRPIRDGSRRCITLEGDSTSINELVDRPRLKDISRVRCAEALPRLILSLLNMAKGEPGKPLGVAKVDIDGCFFRFHGDPSQCGMFASLVHPDYILICLRLIQGGVSSPTLAPLITESCCELFRSMAITSPEAKAPVTHQEWIGSDDDGTPQVTFPFTLETPSSRITHTAETYVDDVLLGCYMDKYVEASRLILHCLFCAYREPTPDQDLNIWPSPISAKKRDDLTFRGRTTMLGIVVDSRNLTVEVGADRARE</sequence>
<keyword evidence="2" id="KW-1185">Reference proteome</keyword>
<organism evidence="1 2">
    <name type="scientific">Triparma columacea</name>
    <dbReference type="NCBI Taxonomy" id="722753"/>
    <lineage>
        <taxon>Eukaryota</taxon>
        <taxon>Sar</taxon>
        <taxon>Stramenopiles</taxon>
        <taxon>Ochrophyta</taxon>
        <taxon>Bolidophyceae</taxon>
        <taxon>Parmales</taxon>
        <taxon>Triparmaceae</taxon>
        <taxon>Triparma</taxon>
    </lineage>
</organism>
<accession>A0A9W7GB24</accession>
<name>A0A9W7GB24_9STRA</name>
<evidence type="ECO:0000313" key="1">
    <source>
        <dbReference type="EMBL" id="GMI42268.1"/>
    </source>
</evidence>
<dbReference type="EMBL" id="BRYA01001377">
    <property type="protein sequence ID" value="GMI42268.1"/>
    <property type="molecule type" value="Genomic_DNA"/>
</dbReference>
<dbReference type="AlphaFoldDB" id="A0A9W7GB24"/>
<protein>
    <submittedName>
        <fullName evidence="1">Uncharacterized protein</fullName>
    </submittedName>
</protein>
<feature type="non-terminal residue" evidence="1">
    <location>
        <position position="369"/>
    </location>
</feature>
<dbReference type="Proteomes" id="UP001165065">
    <property type="component" value="Unassembled WGS sequence"/>
</dbReference>